<comment type="caution">
    <text evidence="9">The sequence shown here is derived from an EMBL/GenBank/DDBJ whole genome shotgun (WGS) entry which is preliminary data.</text>
</comment>
<evidence type="ECO:0000256" key="7">
    <source>
        <dbReference type="ARBA" id="ARBA00023136"/>
    </source>
</evidence>
<dbReference type="InterPro" id="IPR038379">
    <property type="entry name" value="SecE_sf"/>
</dbReference>
<keyword evidence="3 8" id="KW-0812">Transmembrane</keyword>
<name>A0ABS2PMR3_9STRE</name>
<evidence type="ECO:0000313" key="10">
    <source>
        <dbReference type="Proteomes" id="UP000809081"/>
    </source>
</evidence>
<proteinExistence type="predicted"/>
<dbReference type="EMBL" id="JAFBEI010000031">
    <property type="protein sequence ID" value="MBM7636656.1"/>
    <property type="molecule type" value="Genomic_DNA"/>
</dbReference>
<keyword evidence="6" id="KW-0811">Translocation</keyword>
<reference evidence="9 10" key="1">
    <citation type="submission" date="2021-01" db="EMBL/GenBank/DDBJ databases">
        <title>Genomic Encyclopedia of Type Strains, Phase IV (KMG-IV): sequencing the most valuable type-strain genomes for metagenomic binning, comparative biology and taxonomic classification.</title>
        <authorList>
            <person name="Goeker M."/>
        </authorList>
    </citation>
    <scope>NUCLEOTIDE SEQUENCE [LARGE SCALE GENOMIC DNA]</scope>
    <source>
        <strain evidence="9 10">DSM 27513</strain>
    </source>
</reference>
<dbReference type="RefSeq" id="WP_205017526.1">
    <property type="nucleotide sequence ID" value="NZ_JAFBEI010000031.1"/>
</dbReference>
<keyword evidence="2" id="KW-0813">Transport</keyword>
<comment type="subcellular location">
    <subcellularLocation>
        <location evidence="1">Membrane</location>
    </subcellularLocation>
</comment>
<dbReference type="Pfam" id="PF00584">
    <property type="entry name" value="SecE"/>
    <property type="match status" value="1"/>
</dbReference>
<feature type="transmembrane region" description="Helical" evidence="8">
    <location>
        <begin position="32"/>
        <end position="55"/>
    </location>
</feature>
<evidence type="ECO:0000256" key="4">
    <source>
        <dbReference type="ARBA" id="ARBA00022927"/>
    </source>
</evidence>
<evidence type="ECO:0000313" key="9">
    <source>
        <dbReference type="EMBL" id="MBM7636656.1"/>
    </source>
</evidence>
<dbReference type="Proteomes" id="UP000809081">
    <property type="component" value="Unassembled WGS sequence"/>
</dbReference>
<evidence type="ECO:0000256" key="1">
    <source>
        <dbReference type="ARBA" id="ARBA00004370"/>
    </source>
</evidence>
<evidence type="ECO:0000256" key="5">
    <source>
        <dbReference type="ARBA" id="ARBA00022989"/>
    </source>
</evidence>
<accession>A0ABS2PMR3</accession>
<evidence type="ECO:0000256" key="6">
    <source>
        <dbReference type="ARBA" id="ARBA00023010"/>
    </source>
</evidence>
<organism evidence="9 10">
    <name type="scientific">Streptococcus saliviloxodontae</name>
    <dbReference type="NCBI Taxonomy" id="1349416"/>
    <lineage>
        <taxon>Bacteria</taxon>
        <taxon>Bacillati</taxon>
        <taxon>Bacillota</taxon>
        <taxon>Bacilli</taxon>
        <taxon>Lactobacillales</taxon>
        <taxon>Streptococcaceae</taxon>
        <taxon>Streptococcus</taxon>
    </lineage>
</organism>
<dbReference type="InterPro" id="IPR001901">
    <property type="entry name" value="Translocase_SecE/Sec61-g"/>
</dbReference>
<keyword evidence="5 8" id="KW-1133">Transmembrane helix</keyword>
<evidence type="ECO:0000256" key="3">
    <source>
        <dbReference type="ARBA" id="ARBA00022692"/>
    </source>
</evidence>
<protein>
    <submittedName>
        <fullName evidence="9">Preprotein translocase subunit SecE</fullName>
    </submittedName>
</protein>
<evidence type="ECO:0000256" key="8">
    <source>
        <dbReference type="SAM" id="Phobius"/>
    </source>
</evidence>
<keyword evidence="4" id="KW-0653">Protein transport</keyword>
<dbReference type="Gene3D" id="1.20.5.1030">
    <property type="entry name" value="Preprotein translocase secy subunit"/>
    <property type="match status" value="1"/>
</dbReference>
<sequence length="58" mass="7028">MKFIPGVFKVLKDTTWPSRAQRWKDYLSVLEYTFFFTVVIYLFDKLISFGVLELLNRF</sequence>
<dbReference type="NCBIfam" id="TIGR00964">
    <property type="entry name" value="secE_bact"/>
    <property type="match status" value="1"/>
</dbReference>
<keyword evidence="10" id="KW-1185">Reference proteome</keyword>
<gene>
    <name evidence="9" type="ORF">JOC31_001480</name>
</gene>
<evidence type="ECO:0000256" key="2">
    <source>
        <dbReference type="ARBA" id="ARBA00022448"/>
    </source>
</evidence>
<keyword evidence="7 8" id="KW-0472">Membrane</keyword>
<dbReference type="InterPro" id="IPR005807">
    <property type="entry name" value="SecE_bac"/>
</dbReference>